<dbReference type="Pfam" id="PF13459">
    <property type="entry name" value="Fer4_15"/>
    <property type="match status" value="1"/>
</dbReference>
<protein>
    <submittedName>
        <fullName evidence="1">Ferredoxin</fullName>
    </submittedName>
</protein>
<gene>
    <name evidence="1" type="ORF">LX13_001658</name>
</gene>
<dbReference type="SUPFAM" id="SSF54862">
    <property type="entry name" value="4Fe-4S ferredoxins"/>
    <property type="match status" value="1"/>
</dbReference>
<reference evidence="1 2" key="1">
    <citation type="submission" date="2022-06" db="EMBL/GenBank/DDBJ databases">
        <title>Genomic Encyclopedia of Archaeal and Bacterial Type Strains, Phase II (KMG-II): from individual species to whole genera.</title>
        <authorList>
            <person name="Goeker M."/>
        </authorList>
    </citation>
    <scope>NUCLEOTIDE SEQUENCE [LARGE SCALE GENOMIC DNA]</scope>
    <source>
        <strain evidence="1 2">DSM 44693</strain>
    </source>
</reference>
<keyword evidence="2" id="KW-1185">Reference proteome</keyword>
<dbReference type="EMBL" id="JAMTCJ010000002">
    <property type="protein sequence ID" value="MCP2175839.1"/>
    <property type="molecule type" value="Genomic_DNA"/>
</dbReference>
<evidence type="ECO:0000313" key="2">
    <source>
        <dbReference type="Proteomes" id="UP001206895"/>
    </source>
</evidence>
<dbReference type="RefSeq" id="WP_253660879.1">
    <property type="nucleotide sequence ID" value="NZ_BAAAJQ010000001.1"/>
</dbReference>
<dbReference type="Proteomes" id="UP001206895">
    <property type="component" value="Unassembled WGS sequence"/>
</dbReference>
<comment type="caution">
    <text evidence="1">The sequence shown here is derived from an EMBL/GenBank/DDBJ whole genome shotgun (WGS) entry which is preliminary data.</text>
</comment>
<dbReference type="Gene3D" id="3.30.70.20">
    <property type="match status" value="1"/>
</dbReference>
<proteinExistence type="predicted"/>
<name>A0ABT1HCE1_9NOCA</name>
<sequence>MSRMHVDWTRCDGRGLCVELLPETFDRDEWGYPVSVRGEREPGIDAGAHGRAKRAVKACPRLALSIVDTDRR</sequence>
<accession>A0ABT1HCE1</accession>
<organism evidence="1 2">
    <name type="scientific">Williamsia maris</name>
    <dbReference type="NCBI Taxonomy" id="72806"/>
    <lineage>
        <taxon>Bacteria</taxon>
        <taxon>Bacillati</taxon>
        <taxon>Actinomycetota</taxon>
        <taxon>Actinomycetes</taxon>
        <taxon>Mycobacteriales</taxon>
        <taxon>Nocardiaceae</taxon>
        <taxon>Williamsia</taxon>
    </lineage>
</organism>
<evidence type="ECO:0000313" key="1">
    <source>
        <dbReference type="EMBL" id="MCP2175839.1"/>
    </source>
</evidence>